<feature type="region of interest" description="Disordered" evidence="1">
    <location>
        <begin position="69"/>
        <end position="88"/>
    </location>
</feature>
<dbReference type="Proteomes" id="UP000286510">
    <property type="component" value="Unassembled WGS sequence"/>
</dbReference>
<dbReference type="Proteomes" id="UP000265427">
    <property type="component" value="Unassembled WGS sequence"/>
</dbReference>
<reference evidence="6 7" key="1">
    <citation type="submission" date="2018-08" db="EMBL/GenBank/DDBJ databases">
        <title>Aphanomyces genome sequencing and annotation.</title>
        <authorList>
            <person name="Minardi D."/>
            <person name="Oidtmann B."/>
            <person name="Van Der Giezen M."/>
            <person name="Studholme D.J."/>
        </authorList>
    </citation>
    <scope>NUCLEOTIDE SEQUENCE [LARGE SCALE GENOMIC DNA]</scope>
    <source>
        <strain evidence="4 8">D2</strain>
        <strain evidence="5 9">FDL457</strain>
        <strain evidence="2 6">Kv</strain>
        <strain evidence="3 7">SA</strain>
    </source>
</reference>
<organism evidence="3 7">
    <name type="scientific">Aphanomyces astaci</name>
    <name type="common">Crayfish plague agent</name>
    <dbReference type="NCBI Taxonomy" id="112090"/>
    <lineage>
        <taxon>Eukaryota</taxon>
        <taxon>Sar</taxon>
        <taxon>Stramenopiles</taxon>
        <taxon>Oomycota</taxon>
        <taxon>Saprolegniomycetes</taxon>
        <taxon>Saprolegniales</taxon>
        <taxon>Verrucalvaceae</taxon>
        <taxon>Aphanomyces</taxon>
    </lineage>
</organism>
<evidence type="ECO:0000313" key="9">
    <source>
        <dbReference type="Proteomes" id="UP000286510"/>
    </source>
</evidence>
<sequence>MFRHSPATAVIAAVTSPISDANASAVFSRAASLNVKCSRDDDVIVMVPPSEEYSLTLLRKQLNNIGFDHSRGGVQAPERTTPASSSSPSVHIASLTFVQPTTPPTSPQPKDLLRHHMKTRQKLQTLDSTNCHIMYVDGVDVRSMSTRPAPPRSSCPTDHQYKEGLRKRKSNYMSVDVVQQIDDSSDDVAMDPTNHESPQHNLDAHAQKLSEFHRDTYGFHALDHGRGNYAACS</sequence>
<accession>A0A397C6E8</accession>
<dbReference type="AlphaFoldDB" id="A0A397C6E8"/>
<evidence type="ECO:0000313" key="4">
    <source>
        <dbReference type="EMBL" id="RHY66335.1"/>
    </source>
</evidence>
<dbReference type="EMBL" id="QUTF01022451">
    <property type="protein sequence ID" value="RHY89485.1"/>
    <property type="molecule type" value="Genomic_DNA"/>
</dbReference>
<comment type="caution">
    <text evidence="3">The sequence shown here is derived from an EMBL/GenBank/DDBJ whole genome shotgun (WGS) entry which is preliminary data.</text>
</comment>
<dbReference type="EMBL" id="QUTC01010532">
    <property type="protein sequence ID" value="RHY40283.1"/>
    <property type="molecule type" value="Genomic_DNA"/>
</dbReference>
<evidence type="ECO:0000313" key="2">
    <source>
        <dbReference type="EMBL" id="RHY15385.1"/>
    </source>
</evidence>
<dbReference type="Proteomes" id="UP000265716">
    <property type="component" value="Unassembled WGS sequence"/>
</dbReference>
<dbReference type="EMBL" id="QUTD01004740">
    <property type="protein sequence ID" value="RHY66335.1"/>
    <property type="molecule type" value="Genomic_DNA"/>
</dbReference>
<dbReference type="EMBL" id="QUSZ01004212">
    <property type="protein sequence ID" value="RHY15385.1"/>
    <property type="molecule type" value="Genomic_DNA"/>
</dbReference>
<dbReference type="Proteomes" id="UP000266643">
    <property type="component" value="Unassembled WGS sequence"/>
</dbReference>
<evidence type="ECO:0000313" key="6">
    <source>
        <dbReference type="Proteomes" id="UP000265427"/>
    </source>
</evidence>
<evidence type="ECO:0000313" key="3">
    <source>
        <dbReference type="EMBL" id="RHY40283.1"/>
    </source>
</evidence>
<evidence type="ECO:0000313" key="8">
    <source>
        <dbReference type="Proteomes" id="UP000266643"/>
    </source>
</evidence>
<name>A0A397C6E8_APHAT</name>
<evidence type="ECO:0000256" key="1">
    <source>
        <dbReference type="SAM" id="MobiDB-lite"/>
    </source>
</evidence>
<evidence type="ECO:0000313" key="5">
    <source>
        <dbReference type="EMBL" id="RHY89485.1"/>
    </source>
</evidence>
<evidence type="ECO:0000313" key="7">
    <source>
        <dbReference type="Proteomes" id="UP000265716"/>
    </source>
</evidence>
<gene>
    <name evidence="5" type="ORF">DYB26_001749</name>
    <name evidence="4" type="ORF">DYB30_002682</name>
    <name evidence="2" type="ORF">DYB36_005604</name>
    <name evidence="3" type="ORF">DYB38_004772</name>
</gene>
<protein>
    <submittedName>
        <fullName evidence="3">Uncharacterized protein</fullName>
    </submittedName>
</protein>
<proteinExistence type="predicted"/>